<protein>
    <recommendedName>
        <fullName evidence="3">ACB domain-containing protein</fullName>
    </recommendedName>
</protein>
<dbReference type="InterPro" id="IPR000582">
    <property type="entry name" value="Acyl-CoA-binding_protein"/>
</dbReference>
<dbReference type="PRINTS" id="PR00689">
    <property type="entry name" value="ACOABINDINGP"/>
</dbReference>
<evidence type="ECO:0000259" key="3">
    <source>
        <dbReference type="PROSITE" id="PS51228"/>
    </source>
</evidence>
<dbReference type="InterPro" id="IPR035984">
    <property type="entry name" value="Acyl-CoA-binding_sf"/>
</dbReference>
<keyword evidence="2" id="KW-0446">Lipid-binding</keyword>
<evidence type="ECO:0000256" key="1">
    <source>
        <dbReference type="ARBA" id="ARBA00005567"/>
    </source>
</evidence>
<evidence type="ECO:0000256" key="2">
    <source>
        <dbReference type="ARBA" id="ARBA00023121"/>
    </source>
</evidence>
<dbReference type="OrthoDB" id="346910at2759"/>
<dbReference type="PROSITE" id="PS51228">
    <property type="entry name" value="ACB_2"/>
    <property type="match status" value="1"/>
</dbReference>
<accession>A0A0F8VT85</accession>
<dbReference type="EMBL" id="JZBS01000375">
    <property type="protein sequence ID" value="KKK26446.1"/>
    <property type="molecule type" value="Genomic_DNA"/>
</dbReference>
<dbReference type="AlphaFoldDB" id="A0A0F8VT85"/>
<comment type="similarity">
    <text evidence="1">Belongs to the ACBP family.</text>
</comment>
<keyword evidence="5" id="KW-1185">Reference proteome</keyword>
<dbReference type="Pfam" id="PF00887">
    <property type="entry name" value="ACBP"/>
    <property type="match status" value="1"/>
</dbReference>
<organism evidence="4 5">
    <name type="scientific">Aspergillus rambellii</name>
    <dbReference type="NCBI Taxonomy" id="308745"/>
    <lineage>
        <taxon>Eukaryota</taxon>
        <taxon>Fungi</taxon>
        <taxon>Dikarya</taxon>
        <taxon>Ascomycota</taxon>
        <taxon>Pezizomycotina</taxon>
        <taxon>Eurotiomycetes</taxon>
        <taxon>Eurotiomycetidae</taxon>
        <taxon>Eurotiales</taxon>
        <taxon>Aspergillaceae</taxon>
        <taxon>Aspergillus</taxon>
        <taxon>Aspergillus subgen. Nidulantes</taxon>
    </lineage>
</organism>
<name>A0A0F8VT85_9EURO</name>
<dbReference type="GO" id="GO:0006631">
    <property type="term" value="P:fatty acid metabolic process"/>
    <property type="evidence" value="ECO:0007669"/>
    <property type="project" value="TreeGrafter"/>
</dbReference>
<gene>
    <name evidence="4" type="ORF">ARAM_000248</name>
</gene>
<evidence type="ECO:0000313" key="5">
    <source>
        <dbReference type="Proteomes" id="UP000034291"/>
    </source>
</evidence>
<dbReference type="Proteomes" id="UP000034291">
    <property type="component" value="Unassembled WGS sequence"/>
</dbReference>
<dbReference type="SUPFAM" id="SSF47027">
    <property type="entry name" value="Acyl-CoA binding protein"/>
    <property type="match status" value="1"/>
</dbReference>
<dbReference type="STRING" id="308745.A0A0F8VT85"/>
<sequence length="191" mass="21374">FLSKSKSSPSPPRPPSHPSALLFTNEHPYRYLFIICSPLKPKQSKEQNVRPCLLHRSLLRPVRRPVHPRRAKGSQGIDVDALKAAVEAVLAGGDDATVADASQAAALKAGFVFATELVKMLNSEPGNDDKLKLYAFFKKSRNETPAQPSFYQIESKYKYNAWKEIEHISEQRAQAQYIKKVNDLIESIGTQ</sequence>
<comment type="caution">
    <text evidence="4">The sequence shown here is derived from an EMBL/GenBank/DDBJ whole genome shotgun (WGS) entry which is preliminary data.</text>
</comment>
<feature type="domain" description="ACB" evidence="3">
    <location>
        <begin position="107"/>
        <end position="190"/>
    </location>
</feature>
<dbReference type="PANTHER" id="PTHR23310:SF62">
    <property type="entry name" value="ACYL-COA BINDING PROTEIN 1, ISOFORM A"/>
    <property type="match status" value="1"/>
</dbReference>
<feature type="non-terminal residue" evidence="4">
    <location>
        <position position="1"/>
    </location>
</feature>
<dbReference type="GO" id="GO:0000062">
    <property type="term" value="F:fatty-acyl-CoA binding"/>
    <property type="evidence" value="ECO:0007669"/>
    <property type="project" value="InterPro"/>
</dbReference>
<proteinExistence type="inferred from homology"/>
<dbReference type="PANTHER" id="PTHR23310">
    <property type="entry name" value="ACYL-COA-BINDING PROTEIN, ACBP"/>
    <property type="match status" value="1"/>
</dbReference>
<dbReference type="Gene3D" id="1.20.80.10">
    <property type="match status" value="1"/>
</dbReference>
<evidence type="ECO:0000313" key="4">
    <source>
        <dbReference type="EMBL" id="KKK26446.1"/>
    </source>
</evidence>
<dbReference type="InterPro" id="IPR014352">
    <property type="entry name" value="FERM/acyl-CoA-bd_prot_sf"/>
</dbReference>
<reference evidence="4 5" key="1">
    <citation type="submission" date="2015-02" db="EMBL/GenBank/DDBJ databases">
        <title>Draft Genome Sequences of Two Closely-Related Aflatoxigenic Aspergillus Species Obtained from the Cote d'Ivoire.</title>
        <authorList>
            <person name="Moore G.G."/>
            <person name="Beltz S.B."/>
            <person name="Mack B.M."/>
        </authorList>
    </citation>
    <scope>NUCLEOTIDE SEQUENCE [LARGE SCALE GENOMIC DNA]</scope>
    <source>
        <strain evidence="4 5">SRRC1468</strain>
    </source>
</reference>